<keyword evidence="3" id="KW-1185">Reference proteome</keyword>
<organism evidence="2 3">
    <name type="scientific">Mizuhopecten yessoensis</name>
    <name type="common">Japanese scallop</name>
    <name type="synonym">Patinopecten yessoensis</name>
    <dbReference type="NCBI Taxonomy" id="6573"/>
    <lineage>
        <taxon>Eukaryota</taxon>
        <taxon>Metazoa</taxon>
        <taxon>Spiralia</taxon>
        <taxon>Lophotrochozoa</taxon>
        <taxon>Mollusca</taxon>
        <taxon>Bivalvia</taxon>
        <taxon>Autobranchia</taxon>
        <taxon>Pteriomorphia</taxon>
        <taxon>Pectinida</taxon>
        <taxon>Pectinoidea</taxon>
        <taxon>Pectinidae</taxon>
        <taxon>Mizuhopecten</taxon>
    </lineage>
</organism>
<feature type="transmembrane region" description="Helical" evidence="1">
    <location>
        <begin position="43"/>
        <end position="64"/>
    </location>
</feature>
<keyword evidence="1" id="KW-0472">Membrane</keyword>
<dbReference type="Proteomes" id="UP000242188">
    <property type="component" value="Unassembled WGS sequence"/>
</dbReference>
<accession>A0A210PHG6</accession>
<sequence length="85" mass="9295">MVEIALFGMADELLYFRERMAAGVGVSAADFMVWMRDVVSPNFLFVVEIVFKCLLSVYVSVLGFDATTAVSSRAVAFPSPTFVMG</sequence>
<dbReference type="OrthoDB" id="10063844at2759"/>
<evidence type="ECO:0000313" key="3">
    <source>
        <dbReference type="Proteomes" id="UP000242188"/>
    </source>
</evidence>
<keyword evidence="1" id="KW-1133">Transmembrane helix</keyword>
<proteinExistence type="predicted"/>
<protein>
    <submittedName>
        <fullName evidence="2">Uncharacterized protein</fullName>
    </submittedName>
</protein>
<comment type="caution">
    <text evidence="2">The sequence shown here is derived from an EMBL/GenBank/DDBJ whole genome shotgun (WGS) entry which is preliminary data.</text>
</comment>
<evidence type="ECO:0000256" key="1">
    <source>
        <dbReference type="SAM" id="Phobius"/>
    </source>
</evidence>
<gene>
    <name evidence="2" type="ORF">KP79_PYT08084</name>
</gene>
<reference evidence="2 3" key="1">
    <citation type="journal article" date="2017" name="Nat. Ecol. Evol.">
        <title>Scallop genome provides insights into evolution of bilaterian karyotype and development.</title>
        <authorList>
            <person name="Wang S."/>
            <person name="Zhang J."/>
            <person name="Jiao W."/>
            <person name="Li J."/>
            <person name="Xun X."/>
            <person name="Sun Y."/>
            <person name="Guo X."/>
            <person name="Huan P."/>
            <person name="Dong B."/>
            <person name="Zhang L."/>
            <person name="Hu X."/>
            <person name="Sun X."/>
            <person name="Wang J."/>
            <person name="Zhao C."/>
            <person name="Wang Y."/>
            <person name="Wang D."/>
            <person name="Huang X."/>
            <person name="Wang R."/>
            <person name="Lv J."/>
            <person name="Li Y."/>
            <person name="Zhang Z."/>
            <person name="Liu B."/>
            <person name="Lu W."/>
            <person name="Hui Y."/>
            <person name="Liang J."/>
            <person name="Zhou Z."/>
            <person name="Hou R."/>
            <person name="Li X."/>
            <person name="Liu Y."/>
            <person name="Li H."/>
            <person name="Ning X."/>
            <person name="Lin Y."/>
            <person name="Zhao L."/>
            <person name="Xing Q."/>
            <person name="Dou J."/>
            <person name="Li Y."/>
            <person name="Mao J."/>
            <person name="Guo H."/>
            <person name="Dou H."/>
            <person name="Li T."/>
            <person name="Mu C."/>
            <person name="Jiang W."/>
            <person name="Fu Q."/>
            <person name="Fu X."/>
            <person name="Miao Y."/>
            <person name="Liu J."/>
            <person name="Yu Q."/>
            <person name="Li R."/>
            <person name="Liao H."/>
            <person name="Li X."/>
            <person name="Kong Y."/>
            <person name="Jiang Z."/>
            <person name="Chourrout D."/>
            <person name="Li R."/>
            <person name="Bao Z."/>
        </authorList>
    </citation>
    <scope>NUCLEOTIDE SEQUENCE [LARGE SCALE GENOMIC DNA]</scope>
    <source>
        <strain evidence="2 3">PY_sf001</strain>
    </source>
</reference>
<keyword evidence="1" id="KW-0812">Transmembrane</keyword>
<evidence type="ECO:0000313" key="2">
    <source>
        <dbReference type="EMBL" id="OWF35907.1"/>
    </source>
</evidence>
<dbReference type="EMBL" id="NEDP02076697">
    <property type="protein sequence ID" value="OWF35907.1"/>
    <property type="molecule type" value="Genomic_DNA"/>
</dbReference>
<name>A0A210PHG6_MIZYE</name>
<dbReference type="AlphaFoldDB" id="A0A210PHG6"/>